<organism evidence="1 2">
    <name type="scientific">Dallia pectoralis</name>
    <name type="common">Alaska blackfish</name>
    <dbReference type="NCBI Taxonomy" id="75939"/>
    <lineage>
        <taxon>Eukaryota</taxon>
        <taxon>Metazoa</taxon>
        <taxon>Chordata</taxon>
        <taxon>Craniata</taxon>
        <taxon>Vertebrata</taxon>
        <taxon>Euteleostomi</taxon>
        <taxon>Actinopterygii</taxon>
        <taxon>Neopterygii</taxon>
        <taxon>Teleostei</taxon>
        <taxon>Protacanthopterygii</taxon>
        <taxon>Esociformes</taxon>
        <taxon>Umbridae</taxon>
        <taxon>Dallia</taxon>
    </lineage>
</organism>
<accession>A0ACC2FVV8</accession>
<dbReference type="EMBL" id="CM055748">
    <property type="protein sequence ID" value="KAJ7995534.1"/>
    <property type="molecule type" value="Genomic_DNA"/>
</dbReference>
<dbReference type="Proteomes" id="UP001157502">
    <property type="component" value="Chromosome 21"/>
</dbReference>
<evidence type="ECO:0000313" key="1">
    <source>
        <dbReference type="EMBL" id="KAJ7995534.1"/>
    </source>
</evidence>
<reference evidence="1" key="1">
    <citation type="submission" date="2021-05" db="EMBL/GenBank/DDBJ databases">
        <authorList>
            <person name="Pan Q."/>
            <person name="Jouanno E."/>
            <person name="Zahm M."/>
            <person name="Klopp C."/>
            <person name="Cabau C."/>
            <person name="Louis A."/>
            <person name="Berthelot C."/>
            <person name="Parey E."/>
            <person name="Roest Crollius H."/>
            <person name="Montfort J."/>
            <person name="Robinson-Rechavi M."/>
            <person name="Bouchez O."/>
            <person name="Lampietro C."/>
            <person name="Lopez Roques C."/>
            <person name="Donnadieu C."/>
            <person name="Postlethwait J."/>
            <person name="Bobe J."/>
            <person name="Dillon D."/>
            <person name="Chandos A."/>
            <person name="von Hippel F."/>
            <person name="Guiguen Y."/>
        </authorList>
    </citation>
    <scope>NUCLEOTIDE SEQUENCE</scope>
    <source>
        <strain evidence="1">YG-Jan2019</strain>
    </source>
</reference>
<protein>
    <submittedName>
        <fullName evidence="1">Uncharacterized protein</fullName>
    </submittedName>
</protein>
<name>A0ACC2FVV8_DALPE</name>
<keyword evidence="2" id="KW-1185">Reference proteome</keyword>
<sequence>MQQTGSPDGGVVMAGLPMGKMLLRNVIRHTDAHNKIQEESEMWKLRGMEKRPSTSHRAMLPDSNSSRSSMHCDRVDDVAGYRSGKREQSSGQDEKDARYWTKKLYEFESNDPDRWGHSGFKELYPEEFKSDGESDSGIQNNHRRKKKSMSTSASSKSKNLKKSAKKKKKKKDEKKRSKSGESDDEFSSNQSDSIQRKQKSKRRKKKRKTHSDRSKSKDKSSSEGKERHSTWNPTETLL</sequence>
<proteinExistence type="predicted"/>
<gene>
    <name evidence="1" type="ORF">DPEC_G00245580</name>
</gene>
<evidence type="ECO:0000313" key="2">
    <source>
        <dbReference type="Proteomes" id="UP001157502"/>
    </source>
</evidence>
<comment type="caution">
    <text evidence="1">The sequence shown here is derived from an EMBL/GenBank/DDBJ whole genome shotgun (WGS) entry which is preliminary data.</text>
</comment>